<keyword evidence="3" id="KW-1185">Reference proteome</keyword>
<gene>
    <name evidence="2" type="ORF">O1D97_01240</name>
</gene>
<dbReference type="InterPro" id="IPR052340">
    <property type="entry name" value="RNase_Y/CdgJ"/>
</dbReference>
<dbReference type="Proteomes" id="UP001149719">
    <property type="component" value="Unassembled WGS sequence"/>
</dbReference>
<reference evidence="2" key="1">
    <citation type="submission" date="2022-12" db="EMBL/GenBank/DDBJ databases">
        <title>Marinomonas 15G1-11 sp. nov, isolated from marine algae.</title>
        <authorList>
            <person name="Butt M."/>
            <person name="Choi D.G."/>
            <person name="Kim J.M."/>
            <person name="Lee J.K."/>
            <person name="Baek J.H."/>
            <person name="Jeon C.O."/>
        </authorList>
    </citation>
    <scope>NUCLEOTIDE SEQUENCE</scope>
    <source>
        <strain evidence="2">15G1-11</strain>
    </source>
</reference>
<dbReference type="PANTHER" id="PTHR33525:SF4">
    <property type="entry name" value="CYCLIC DI-GMP PHOSPHODIESTERASE CDGJ"/>
    <property type="match status" value="1"/>
</dbReference>
<sequence>MKQETVLFARQAILDSQYKIYAFQLLLAHKSLHQKSEVSAILTSLFLDLPIDSVTEHKPIFIDIDIQNIQSVPALPINNIIICFHATRYEIQEAAPFLQNLLLGGYQFGLINPDVEALTEEELAFFRYIKLSAESYGMTNLVEYANSQKLNKLHFIITDLCIKQQLDKITKLTKINLFSGDLLNIREDVKGNKVPVYKTLVSKVLMLIDSPLVNLGDIAATIETDSTVSYKIIKLTKSAMYYRNFNITNVQRALEVIGLRDLAKWFGMALLTSVDGKPDCLYRMAISRAFFTQSLATLLCPKTEGAFITGLFSYLPVFFNENMENLLKDLPLTAEMNEALMHHNGLLGKILNVVCLYESGQWHNISFSGFDNKKLNKEKLKDMYIDSLNKTRELKF</sequence>
<feature type="domain" description="HDOD" evidence="1">
    <location>
        <begin position="194"/>
        <end position="378"/>
    </location>
</feature>
<dbReference type="InterPro" id="IPR013976">
    <property type="entry name" value="HDOD"/>
</dbReference>
<dbReference type="SUPFAM" id="SSF109604">
    <property type="entry name" value="HD-domain/PDEase-like"/>
    <property type="match status" value="1"/>
</dbReference>
<organism evidence="2 3">
    <name type="scientific">Marinomonas phaeophyticola</name>
    <dbReference type="NCBI Taxonomy" id="3004091"/>
    <lineage>
        <taxon>Bacteria</taxon>
        <taxon>Pseudomonadati</taxon>
        <taxon>Pseudomonadota</taxon>
        <taxon>Gammaproteobacteria</taxon>
        <taxon>Oceanospirillales</taxon>
        <taxon>Oceanospirillaceae</taxon>
        <taxon>Marinomonas</taxon>
    </lineage>
</organism>
<proteinExistence type="predicted"/>
<comment type="caution">
    <text evidence="2">The sequence shown here is derived from an EMBL/GenBank/DDBJ whole genome shotgun (WGS) entry which is preliminary data.</text>
</comment>
<evidence type="ECO:0000313" key="3">
    <source>
        <dbReference type="Proteomes" id="UP001149719"/>
    </source>
</evidence>
<evidence type="ECO:0000313" key="2">
    <source>
        <dbReference type="EMBL" id="MCZ2720301.1"/>
    </source>
</evidence>
<dbReference type="PROSITE" id="PS51833">
    <property type="entry name" value="HDOD"/>
    <property type="match status" value="1"/>
</dbReference>
<dbReference type="RefSeq" id="WP_269122088.1">
    <property type="nucleotide sequence ID" value="NZ_JAPUBN010000006.1"/>
</dbReference>
<dbReference type="Gene3D" id="1.10.3210.10">
    <property type="entry name" value="Hypothetical protein af1432"/>
    <property type="match status" value="1"/>
</dbReference>
<accession>A0ABT4JPT3</accession>
<protein>
    <submittedName>
        <fullName evidence="2">HDOD domain-containing protein</fullName>
    </submittedName>
</protein>
<dbReference type="Pfam" id="PF08668">
    <property type="entry name" value="HDOD"/>
    <property type="match status" value="1"/>
</dbReference>
<dbReference type="EMBL" id="JAPUBN010000006">
    <property type="protein sequence ID" value="MCZ2720301.1"/>
    <property type="molecule type" value="Genomic_DNA"/>
</dbReference>
<name>A0ABT4JPT3_9GAMM</name>
<evidence type="ECO:0000259" key="1">
    <source>
        <dbReference type="PROSITE" id="PS51833"/>
    </source>
</evidence>
<dbReference type="PANTHER" id="PTHR33525">
    <property type="match status" value="1"/>
</dbReference>